<dbReference type="InterPro" id="IPR050373">
    <property type="entry name" value="Fibrinogen_C-term_domain"/>
</dbReference>
<organism evidence="4 5">
    <name type="scientific">Clavelina lepadiformis</name>
    <name type="common">Light-bulb sea squirt</name>
    <name type="synonym">Ascidia lepadiformis</name>
    <dbReference type="NCBI Taxonomy" id="159417"/>
    <lineage>
        <taxon>Eukaryota</taxon>
        <taxon>Metazoa</taxon>
        <taxon>Chordata</taxon>
        <taxon>Tunicata</taxon>
        <taxon>Ascidiacea</taxon>
        <taxon>Aplousobranchia</taxon>
        <taxon>Clavelinidae</taxon>
        <taxon>Clavelina</taxon>
    </lineage>
</organism>
<reference evidence="4 5" key="1">
    <citation type="submission" date="2024-02" db="EMBL/GenBank/DDBJ databases">
        <authorList>
            <person name="Daric V."/>
            <person name="Darras S."/>
        </authorList>
    </citation>
    <scope>NUCLEOTIDE SEQUENCE [LARGE SCALE GENOMIC DNA]</scope>
</reference>
<keyword evidence="5" id="KW-1185">Reference proteome</keyword>
<dbReference type="Pfam" id="PF00147">
    <property type="entry name" value="Fibrinogen_C"/>
    <property type="match status" value="2"/>
</dbReference>
<feature type="chain" id="PRO_5045470040" description="Fibrinogen C-terminal domain-containing protein" evidence="2">
    <location>
        <begin position="29"/>
        <end position="341"/>
    </location>
</feature>
<feature type="region of interest" description="Disordered" evidence="1">
    <location>
        <begin position="45"/>
        <end position="74"/>
    </location>
</feature>
<dbReference type="SMART" id="SM00186">
    <property type="entry name" value="FBG"/>
    <property type="match status" value="1"/>
</dbReference>
<dbReference type="PROSITE" id="PS51406">
    <property type="entry name" value="FIBRINOGEN_C_2"/>
    <property type="match status" value="1"/>
</dbReference>
<gene>
    <name evidence="4" type="ORF">CVLEPA_LOCUS18691</name>
</gene>
<name>A0ABP0G6H2_CLALP</name>
<dbReference type="SUPFAM" id="SSF56496">
    <property type="entry name" value="Fibrinogen C-terminal domain-like"/>
    <property type="match status" value="1"/>
</dbReference>
<proteinExistence type="predicted"/>
<feature type="domain" description="Fibrinogen C-terminal" evidence="3">
    <location>
        <begin position="116"/>
        <end position="341"/>
    </location>
</feature>
<evidence type="ECO:0000256" key="2">
    <source>
        <dbReference type="SAM" id="SignalP"/>
    </source>
</evidence>
<dbReference type="Gene3D" id="3.90.215.10">
    <property type="entry name" value="Gamma Fibrinogen, chain A, domain 1"/>
    <property type="match status" value="1"/>
</dbReference>
<dbReference type="InterPro" id="IPR014716">
    <property type="entry name" value="Fibrinogen_a/b/g_C_1"/>
</dbReference>
<dbReference type="EMBL" id="CAWYQH010000103">
    <property type="protein sequence ID" value="CAK8686772.1"/>
    <property type="molecule type" value="Genomic_DNA"/>
</dbReference>
<dbReference type="InterPro" id="IPR036056">
    <property type="entry name" value="Fibrinogen-like_C"/>
</dbReference>
<sequence length="341" mass="37536">MKRSSKSTMERRMILLLLVVCYVTMTYSQQCRQVMTTVCDDEVSNSRMQKGDKGDTGRSGKAGSPEVKGEVGEKGMQGDSCALGSLGTDIISRLAKIEKLLSPPSTTTTTTTIVATTSASRVTSCATSSSNGDQVLTSGVEVYCEDGWTVFQRRIDGTVSFQRGWDDYANGFGQVDGEFWLGKSIKSCFENISYLNANCSGLDNIHEMTRGGGCRLKIELWDFDGNQRHANYSSFSVDSAEKSYRLLISGYSGNAGDGMSYHNNKPFSAWDRDNDLHRTVNCASHYGGNQGWWFGDCLASSSALNGVWMRESTGTAHGVVWEVWKGWHEPLKATNMKFRCD</sequence>
<dbReference type="CDD" id="cd00087">
    <property type="entry name" value="FReD"/>
    <property type="match status" value="1"/>
</dbReference>
<evidence type="ECO:0000313" key="4">
    <source>
        <dbReference type="EMBL" id="CAK8686772.1"/>
    </source>
</evidence>
<accession>A0ABP0G6H2</accession>
<comment type="caution">
    <text evidence="4">The sequence shown here is derived from an EMBL/GenBank/DDBJ whole genome shotgun (WGS) entry which is preliminary data.</text>
</comment>
<protein>
    <recommendedName>
        <fullName evidence="3">Fibrinogen C-terminal domain-containing protein</fullName>
    </recommendedName>
</protein>
<dbReference type="InterPro" id="IPR002181">
    <property type="entry name" value="Fibrinogen_a/b/g_C_dom"/>
</dbReference>
<dbReference type="Proteomes" id="UP001642483">
    <property type="component" value="Unassembled WGS sequence"/>
</dbReference>
<dbReference type="PANTHER" id="PTHR19143">
    <property type="entry name" value="FIBRINOGEN/TENASCIN/ANGIOPOEITIN"/>
    <property type="match status" value="1"/>
</dbReference>
<feature type="signal peptide" evidence="2">
    <location>
        <begin position="1"/>
        <end position="28"/>
    </location>
</feature>
<keyword evidence="2" id="KW-0732">Signal</keyword>
<evidence type="ECO:0000313" key="5">
    <source>
        <dbReference type="Proteomes" id="UP001642483"/>
    </source>
</evidence>
<evidence type="ECO:0000256" key="1">
    <source>
        <dbReference type="SAM" id="MobiDB-lite"/>
    </source>
</evidence>
<evidence type="ECO:0000259" key="3">
    <source>
        <dbReference type="PROSITE" id="PS51406"/>
    </source>
</evidence>
<feature type="compositionally biased region" description="Basic and acidic residues" evidence="1">
    <location>
        <begin position="49"/>
        <end position="58"/>
    </location>
</feature>